<dbReference type="InterPro" id="IPR050190">
    <property type="entry name" value="UPF0213_domain"/>
</dbReference>
<dbReference type="PANTHER" id="PTHR34477">
    <property type="entry name" value="UPF0213 PROTEIN YHBQ"/>
    <property type="match status" value="1"/>
</dbReference>
<comment type="similarity">
    <text evidence="1">Belongs to the UPF0213 family.</text>
</comment>
<gene>
    <name evidence="3" type="ORF">H9943_07735</name>
</gene>
<organism evidence="3 4">
    <name type="scientific">Candidatus Ruthenibacterium avium</name>
    <dbReference type="NCBI Taxonomy" id="2838751"/>
    <lineage>
        <taxon>Bacteria</taxon>
        <taxon>Bacillati</taxon>
        <taxon>Bacillota</taxon>
        <taxon>Clostridia</taxon>
        <taxon>Eubacteriales</taxon>
        <taxon>Oscillospiraceae</taxon>
        <taxon>Ruthenibacterium</taxon>
    </lineage>
</organism>
<dbReference type="Pfam" id="PF01541">
    <property type="entry name" value="GIY-YIG"/>
    <property type="match status" value="1"/>
</dbReference>
<dbReference type="PANTHER" id="PTHR34477:SF1">
    <property type="entry name" value="UPF0213 PROTEIN YHBQ"/>
    <property type="match status" value="1"/>
</dbReference>
<name>A0A9D2M3N3_9FIRM</name>
<evidence type="ECO:0000313" key="3">
    <source>
        <dbReference type="EMBL" id="HJB40270.1"/>
    </source>
</evidence>
<evidence type="ECO:0000313" key="4">
    <source>
        <dbReference type="Proteomes" id="UP000824209"/>
    </source>
</evidence>
<dbReference type="PROSITE" id="PS50164">
    <property type="entry name" value="GIY_YIG"/>
    <property type="match status" value="1"/>
</dbReference>
<dbReference type="AlphaFoldDB" id="A0A9D2M3N3"/>
<dbReference type="Gene3D" id="3.40.1440.10">
    <property type="entry name" value="GIY-YIG endonuclease"/>
    <property type="match status" value="1"/>
</dbReference>
<evidence type="ECO:0000259" key="2">
    <source>
        <dbReference type="PROSITE" id="PS50164"/>
    </source>
</evidence>
<dbReference type="Proteomes" id="UP000824209">
    <property type="component" value="Unassembled WGS sequence"/>
</dbReference>
<dbReference type="CDD" id="cd10456">
    <property type="entry name" value="GIY-YIG_UPF0213"/>
    <property type="match status" value="1"/>
</dbReference>
<dbReference type="EMBL" id="DWYA01000062">
    <property type="protein sequence ID" value="HJB40270.1"/>
    <property type="molecule type" value="Genomic_DNA"/>
</dbReference>
<reference evidence="3" key="2">
    <citation type="submission" date="2021-04" db="EMBL/GenBank/DDBJ databases">
        <authorList>
            <person name="Gilroy R."/>
        </authorList>
    </citation>
    <scope>NUCLEOTIDE SEQUENCE</scope>
    <source>
        <strain evidence="3">ChiBcec8-14828</strain>
    </source>
</reference>
<proteinExistence type="inferred from homology"/>
<dbReference type="SUPFAM" id="SSF82771">
    <property type="entry name" value="GIY-YIG endonuclease"/>
    <property type="match status" value="1"/>
</dbReference>
<protein>
    <submittedName>
        <fullName evidence="3">GIY-YIG nuclease family protein</fullName>
    </submittedName>
</protein>
<comment type="caution">
    <text evidence="3">The sequence shown here is derived from an EMBL/GenBank/DDBJ whole genome shotgun (WGS) entry which is preliminary data.</text>
</comment>
<reference evidence="3" key="1">
    <citation type="journal article" date="2021" name="PeerJ">
        <title>Extensive microbial diversity within the chicken gut microbiome revealed by metagenomics and culture.</title>
        <authorList>
            <person name="Gilroy R."/>
            <person name="Ravi A."/>
            <person name="Getino M."/>
            <person name="Pursley I."/>
            <person name="Horton D.L."/>
            <person name="Alikhan N.F."/>
            <person name="Baker D."/>
            <person name="Gharbi K."/>
            <person name="Hall N."/>
            <person name="Watson M."/>
            <person name="Adriaenssens E.M."/>
            <person name="Foster-Nyarko E."/>
            <person name="Jarju S."/>
            <person name="Secka A."/>
            <person name="Antonio M."/>
            <person name="Oren A."/>
            <person name="Chaudhuri R.R."/>
            <person name="La Ragione R."/>
            <person name="Hildebrand F."/>
            <person name="Pallen M.J."/>
        </authorList>
    </citation>
    <scope>NUCLEOTIDE SEQUENCE</scope>
    <source>
        <strain evidence="3">ChiBcec8-14828</strain>
    </source>
</reference>
<feature type="domain" description="GIY-YIG" evidence="2">
    <location>
        <begin position="3"/>
        <end position="78"/>
    </location>
</feature>
<accession>A0A9D2M3N3</accession>
<evidence type="ECO:0000256" key="1">
    <source>
        <dbReference type="ARBA" id="ARBA00007435"/>
    </source>
</evidence>
<dbReference type="InterPro" id="IPR035901">
    <property type="entry name" value="GIY-YIG_endonuc_sf"/>
</dbReference>
<sequence length="81" mass="9245">MADAAYVYILLCEDGSLYTGWTTDVEKRFSAHCSGRGARYTRAHRPVRVVYREGFATKQEAMRREAAVKKLSRAEKQRLCG</sequence>
<dbReference type="InterPro" id="IPR000305">
    <property type="entry name" value="GIY-YIG_endonuc"/>
</dbReference>
<feature type="non-terminal residue" evidence="3">
    <location>
        <position position="81"/>
    </location>
</feature>